<dbReference type="EMBL" id="CP027850">
    <property type="protein sequence ID" value="AVQ02971.1"/>
    <property type="molecule type" value="Genomic_DNA"/>
</dbReference>
<protein>
    <submittedName>
        <fullName evidence="2">Transcription elongation factor</fullName>
    </submittedName>
</protein>
<name>A0ABM6TIF7_9CAUL</name>
<dbReference type="PIRSF" id="PIRSF006092">
    <property type="entry name" value="GreA_GreB"/>
    <property type="match status" value="1"/>
</dbReference>
<keyword evidence="3" id="KW-1185">Reference proteome</keyword>
<proteinExistence type="predicted"/>
<dbReference type="Pfam" id="PF01272">
    <property type="entry name" value="GreA_GreB"/>
    <property type="match status" value="1"/>
</dbReference>
<evidence type="ECO:0000313" key="3">
    <source>
        <dbReference type="Proteomes" id="UP000240527"/>
    </source>
</evidence>
<evidence type="ECO:0000313" key="2">
    <source>
        <dbReference type="EMBL" id="AVQ02971.1"/>
    </source>
</evidence>
<sequence length="160" mass="16773">MSVAFTKEGDSEAFAADLPDRPISSHPNLVTAEGLAHIEAELASARAAYAAAQSAGGAADGDRTAMARATRDLRYWSARRATAQLMERDPAKTVAQFGDRVTFEREDGRVQTFRIVGEDEADPAKGSVSYIAPIARALLGKAVGETAPAPGGEIEITAIA</sequence>
<accession>A0ABM6TIF7</accession>
<dbReference type="InterPro" id="IPR001437">
    <property type="entry name" value="Tscrpt_elong_fac_GreA/B_C"/>
</dbReference>
<dbReference type="SUPFAM" id="SSF54534">
    <property type="entry name" value="FKBP-like"/>
    <property type="match status" value="1"/>
</dbReference>
<dbReference type="InterPro" id="IPR036953">
    <property type="entry name" value="GreA/GreB_C_sf"/>
</dbReference>
<gene>
    <name evidence="2" type="ORF">B7G68_14605</name>
</gene>
<dbReference type="Gene3D" id="3.10.50.30">
    <property type="entry name" value="Transcription elongation factor, GreA/GreB, C-terminal domain"/>
    <property type="match status" value="1"/>
</dbReference>
<keyword evidence="2" id="KW-0648">Protein biosynthesis</keyword>
<dbReference type="PANTHER" id="PTHR30437:SF6">
    <property type="entry name" value="TRANSCRIPTION ELONGATION FACTOR GREB"/>
    <property type="match status" value="1"/>
</dbReference>
<dbReference type="InterPro" id="IPR023459">
    <property type="entry name" value="Tscrpt_elong_fac_GreA/B_fam"/>
</dbReference>
<dbReference type="RefSeq" id="WP_013079952.1">
    <property type="nucleotide sequence ID" value="NZ_CP027850.1"/>
</dbReference>
<dbReference type="PANTHER" id="PTHR30437">
    <property type="entry name" value="TRANSCRIPTION ELONGATION FACTOR GREA"/>
    <property type="match status" value="1"/>
</dbReference>
<dbReference type="Proteomes" id="UP000240527">
    <property type="component" value="Chromosome"/>
</dbReference>
<dbReference type="GO" id="GO:0003746">
    <property type="term" value="F:translation elongation factor activity"/>
    <property type="evidence" value="ECO:0007669"/>
    <property type="project" value="UniProtKB-KW"/>
</dbReference>
<evidence type="ECO:0000259" key="1">
    <source>
        <dbReference type="Pfam" id="PF01272"/>
    </source>
</evidence>
<dbReference type="NCBIfam" id="NF004973">
    <property type="entry name" value="PRK06342.1"/>
    <property type="match status" value="1"/>
</dbReference>
<organism evidence="2 3">
    <name type="scientific">Caulobacter segnis</name>
    <dbReference type="NCBI Taxonomy" id="88688"/>
    <lineage>
        <taxon>Bacteria</taxon>
        <taxon>Pseudomonadati</taxon>
        <taxon>Pseudomonadota</taxon>
        <taxon>Alphaproteobacteria</taxon>
        <taxon>Caulobacterales</taxon>
        <taxon>Caulobacteraceae</taxon>
        <taxon>Caulobacter</taxon>
    </lineage>
</organism>
<feature type="domain" description="Transcription elongation factor GreA/GreB C-terminal" evidence="1">
    <location>
        <begin position="92"/>
        <end position="157"/>
    </location>
</feature>
<keyword evidence="2" id="KW-0251">Elongation factor</keyword>
<reference evidence="2 3" key="1">
    <citation type="journal article" date="2015" name="Biotechnol. Bioeng.">
        <title>Genome sequence and phenotypic characterization of Caulobacter segnis.</title>
        <authorList>
            <person name="Patel S."/>
            <person name="Fletcher B."/>
            <person name="Scott D.C."/>
            <person name="Ely B."/>
        </authorList>
    </citation>
    <scope>NUCLEOTIDE SEQUENCE [LARGE SCALE GENOMIC DNA]</scope>
    <source>
        <strain evidence="2 3">TK0059</strain>
    </source>
</reference>